<name>A0A0F9GZU0_9ZZZZ</name>
<sequence length="58" mass="6906">MKGSRVVTRDELGESTLGILREFDEWFLPATMEEVGHEFIMFLKWIENNGYVIRKEEK</sequence>
<protein>
    <submittedName>
        <fullName evidence="1">Uncharacterized protein</fullName>
    </submittedName>
</protein>
<reference evidence="1" key="1">
    <citation type="journal article" date="2015" name="Nature">
        <title>Complex archaea that bridge the gap between prokaryotes and eukaryotes.</title>
        <authorList>
            <person name="Spang A."/>
            <person name="Saw J.H."/>
            <person name="Jorgensen S.L."/>
            <person name="Zaremba-Niedzwiedzka K."/>
            <person name="Martijn J."/>
            <person name="Lind A.E."/>
            <person name="van Eijk R."/>
            <person name="Schleper C."/>
            <person name="Guy L."/>
            <person name="Ettema T.J."/>
        </authorList>
    </citation>
    <scope>NUCLEOTIDE SEQUENCE</scope>
</reference>
<gene>
    <name evidence="1" type="ORF">LCGC14_2060590</name>
</gene>
<proteinExistence type="predicted"/>
<dbReference type="AlphaFoldDB" id="A0A0F9GZU0"/>
<dbReference type="EMBL" id="LAZR01024520">
    <property type="protein sequence ID" value="KKL74865.1"/>
    <property type="molecule type" value="Genomic_DNA"/>
</dbReference>
<comment type="caution">
    <text evidence="1">The sequence shown here is derived from an EMBL/GenBank/DDBJ whole genome shotgun (WGS) entry which is preliminary data.</text>
</comment>
<organism evidence="1">
    <name type="scientific">marine sediment metagenome</name>
    <dbReference type="NCBI Taxonomy" id="412755"/>
    <lineage>
        <taxon>unclassified sequences</taxon>
        <taxon>metagenomes</taxon>
        <taxon>ecological metagenomes</taxon>
    </lineage>
</organism>
<accession>A0A0F9GZU0</accession>
<evidence type="ECO:0000313" key="1">
    <source>
        <dbReference type="EMBL" id="KKL74865.1"/>
    </source>
</evidence>